<evidence type="ECO:0000313" key="3">
    <source>
        <dbReference type="Proteomes" id="UP000762676"/>
    </source>
</evidence>
<dbReference type="EMBL" id="BMAT01003863">
    <property type="protein sequence ID" value="GFR63768.1"/>
    <property type="molecule type" value="Genomic_DNA"/>
</dbReference>
<protein>
    <submittedName>
        <fullName evidence="2">Cathepsin L1-like</fullName>
    </submittedName>
</protein>
<evidence type="ECO:0000313" key="2">
    <source>
        <dbReference type="EMBL" id="GFR63768.1"/>
    </source>
</evidence>
<keyword evidence="3" id="KW-1185">Reference proteome</keyword>
<proteinExistence type="predicted"/>
<sequence length="172" mass="19910">MTGNKTNSRYFESQLRAKNTSFGPPKDCPQILRPQKYFKMLKFAIAVALLALSVSARLDLDDYWMSYKVLHGKNYITVDEDARRRSIWEENLAYIQRHNIEADRGMHTFTLGESQFTDMTNEEFRQTMNGYIMSERSSSVQFVPTSMDPPSSVDWRTKGYVTKVKNQVGPCI</sequence>
<dbReference type="InterPro" id="IPR038765">
    <property type="entry name" value="Papain-like_cys_pep_sf"/>
</dbReference>
<feature type="domain" description="Cathepsin propeptide inhibitor" evidence="1">
    <location>
        <begin position="64"/>
        <end position="124"/>
    </location>
</feature>
<dbReference type="SUPFAM" id="SSF54001">
    <property type="entry name" value="Cysteine proteinases"/>
    <property type="match status" value="1"/>
</dbReference>
<dbReference type="Proteomes" id="UP000762676">
    <property type="component" value="Unassembled WGS sequence"/>
</dbReference>
<dbReference type="AlphaFoldDB" id="A0AAV4ETE2"/>
<dbReference type="SMART" id="SM00848">
    <property type="entry name" value="Inhibitor_I29"/>
    <property type="match status" value="1"/>
</dbReference>
<gene>
    <name evidence="2" type="ORF">ElyMa_001904200</name>
</gene>
<reference evidence="2 3" key="1">
    <citation type="journal article" date="2021" name="Elife">
        <title>Chloroplast acquisition without the gene transfer in kleptoplastic sea slugs, Plakobranchus ocellatus.</title>
        <authorList>
            <person name="Maeda T."/>
            <person name="Takahashi S."/>
            <person name="Yoshida T."/>
            <person name="Shimamura S."/>
            <person name="Takaki Y."/>
            <person name="Nagai Y."/>
            <person name="Toyoda A."/>
            <person name="Suzuki Y."/>
            <person name="Arimoto A."/>
            <person name="Ishii H."/>
            <person name="Satoh N."/>
            <person name="Nishiyama T."/>
            <person name="Hasebe M."/>
            <person name="Maruyama T."/>
            <person name="Minagawa J."/>
            <person name="Obokata J."/>
            <person name="Shigenobu S."/>
        </authorList>
    </citation>
    <scope>NUCLEOTIDE SEQUENCE [LARGE SCALE GENOMIC DNA]</scope>
</reference>
<dbReference type="InterPro" id="IPR013201">
    <property type="entry name" value="Prot_inhib_I29"/>
</dbReference>
<evidence type="ECO:0000259" key="1">
    <source>
        <dbReference type="SMART" id="SM00848"/>
    </source>
</evidence>
<dbReference type="Gene3D" id="3.90.70.10">
    <property type="entry name" value="Cysteine proteinases"/>
    <property type="match status" value="1"/>
</dbReference>
<accession>A0AAV4ETE2</accession>
<name>A0AAV4ETE2_9GAST</name>
<organism evidence="2 3">
    <name type="scientific">Elysia marginata</name>
    <dbReference type="NCBI Taxonomy" id="1093978"/>
    <lineage>
        <taxon>Eukaryota</taxon>
        <taxon>Metazoa</taxon>
        <taxon>Spiralia</taxon>
        <taxon>Lophotrochozoa</taxon>
        <taxon>Mollusca</taxon>
        <taxon>Gastropoda</taxon>
        <taxon>Heterobranchia</taxon>
        <taxon>Euthyneura</taxon>
        <taxon>Panpulmonata</taxon>
        <taxon>Sacoglossa</taxon>
        <taxon>Placobranchoidea</taxon>
        <taxon>Plakobranchidae</taxon>
        <taxon>Elysia</taxon>
    </lineage>
</organism>
<comment type="caution">
    <text evidence="2">The sequence shown here is derived from an EMBL/GenBank/DDBJ whole genome shotgun (WGS) entry which is preliminary data.</text>
</comment>
<dbReference type="Pfam" id="PF08246">
    <property type="entry name" value="Inhibitor_I29"/>
    <property type="match status" value="1"/>
</dbReference>